<evidence type="ECO:0000313" key="3">
    <source>
        <dbReference type="Proteomes" id="UP000319979"/>
    </source>
</evidence>
<name>A0A544CGD2_VIBCL</name>
<evidence type="ECO:0000313" key="2">
    <source>
        <dbReference type="EMBL" id="TQP17663.1"/>
    </source>
</evidence>
<sequence>MLCKHPAGVACRCNLKGDCLVRYQITSDAGLFEFKNGDNKFSTIKLVDKGQGTKVNIAIEGKCTNNLTTCPTGYLSDERSFSEALSTSQCKDHTLFYRPKRGENMGLLEAIQNLFTKDKSKGVPYTSYKVCITQCAGKPQTMQTQWLTPPIQYLLGDLPNDTFIDVYPQIKIQPKLTLSGKYIKKEINDEERYEAYKYKEKANQLDGLSIPTDEIRKGFSISGELSITTGSHVTQYGLGYERVNSNIPGQPSTRNLSAEFEGIKKQVQLVNAICTVVEQVQSGIYSEKPGKEDIKLYKFEYQPPSISIEGEQILQMTNGIFDTTGKVILKLNPIVGFEIKLDMLMAAAKWFKIDSAIGLMREKAAQLEEKVKNGQKGAYAGAEFDITLKTTLNATATIHHKSLQEPTYDLETEVEVPIIGDLNARSGARVWVMEGAFKLESRIQAQGMLALTSKTKNRNAKAELVFYHGGIWAEVSIEKSFNWDKEKDTQSSNGDSDWGGLETMNKANPSSNSIKHRWDWVKAMDKQTSPYRVTVID</sequence>
<evidence type="ECO:0000256" key="1">
    <source>
        <dbReference type="SAM" id="MobiDB-lite"/>
    </source>
</evidence>
<accession>A0A544CGD2</accession>
<comment type="caution">
    <text evidence="2">The sequence shown here is derived from an EMBL/GenBank/DDBJ whole genome shotgun (WGS) entry which is preliminary data.</text>
</comment>
<protein>
    <submittedName>
        <fullName evidence="2">Uncharacterized protein</fullName>
    </submittedName>
</protein>
<proteinExistence type="predicted"/>
<gene>
    <name evidence="2" type="ORF">FLM02_02280</name>
</gene>
<feature type="region of interest" description="Disordered" evidence="1">
    <location>
        <begin position="484"/>
        <end position="512"/>
    </location>
</feature>
<organism evidence="2 3">
    <name type="scientific">Vibrio cholerae</name>
    <dbReference type="NCBI Taxonomy" id="666"/>
    <lineage>
        <taxon>Bacteria</taxon>
        <taxon>Pseudomonadati</taxon>
        <taxon>Pseudomonadota</taxon>
        <taxon>Gammaproteobacteria</taxon>
        <taxon>Vibrionales</taxon>
        <taxon>Vibrionaceae</taxon>
        <taxon>Vibrio</taxon>
    </lineage>
</organism>
<dbReference type="RefSeq" id="WP_142735597.1">
    <property type="nucleotide sequence ID" value="NZ_VIOS01000007.1"/>
</dbReference>
<dbReference type="Proteomes" id="UP000319979">
    <property type="component" value="Unassembled WGS sequence"/>
</dbReference>
<dbReference type="EMBL" id="VIOS01000007">
    <property type="protein sequence ID" value="TQP17663.1"/>
    <property type="molecule type" value="Genomic_DNA"/>
</dbReference>
<dbReference type="AlphaFoldDB" id="A0A544CGD2"/>
<reference evidence="2 3" key="1">
    <citation type="submission" date="2019-07" db="EMBL/GenBank/DDBJ databases">
        <title>Phenotypic and genotypic antimicrobial resistance traits of Vibrio cholerae non-O1/non-O139 isolated from a large Austrian lake frequently associated with cases of infection.</title>
        <authorList>
            <person name="Lepuschitz S."/>
            <person name="Baron S."/>
            <person name="Larvor E."/>
            <person name="Granier S."/>
            <person name="Pretzer C."/>
            <person name="Mach R.L."/>
            <person name="Farnleitner A.H."/>
            <person name="Ruppitsch W."/>
            <person name="Pleininger S."/>
            <person name="Indra A."/>
            <person name="Kirschner A.K.T."/>
        </authorList>
    </citation>
    <scope>NUCLEOTIDE SEQUENCE [LARGE SCALE GENOMIC DNA]</scope>
    <source>
        <strain evidence="2 3">A12JL36W90</strain>
    </source>
</reference>